<proteinExistence type="predicted"/>
<keyword evidence="3" id="KW-0227">DNA damage</keyword>
<evidence type="ECO:0000256" key="1">
    <source>
        <dbReference type="ARBA" id="ARBA00004123"/>
    </source>
</evidence>
<comment type="subcellular location">
    <subcellularLocation>
        <location evidence="1">Nucleus</location>
    </subcellularLocation>
</comment>
<feature type="domain" description="Chromatin assembly factor 1 subunit A dimerization" evidence="9">
    <location>
        <begin position="383"/>
        <end position="455"/>
    </location>
</feature>
<evidence type="ECO:0000259" key="9">
    <source>
        <dbReference type="Pfam" id="PF12253"/>
    </source>
</evidence>
<evidence type="ECO:0000256" key="2">
    <source>
        <dbReference type="ARBA" id="ARBA00022705"/>
    </source>
</evidence>
<dbReference type="PANTHER" id="PTHR15272">
    <property type="entry name" value="CHROMATIN ASSEMBLY FACTOR 1 SUBUNIT A CAF-1 SUBUNIT A"/>
    <property type="match status" value="1"/>
</dbReference>
<dbReference type="Pfam" id="PF12253">
    <property type="entry name" value="CAF1A_dimeriz"/>
    <property type="match status" value="1"/>
</dbReference>
<accession>A0ABD2PU93</accession>
<evidence type="ECO:0000256" key="6">
    <source>
        <dbReference type="ARBA" id="ARBA00023242"/>
    </source>
</evidence>
<sequence length="620" mass="73447">MASGTIPSQSIEISDDSDCDKNPLDDSTIEMHGDKSLNITLDASMDTSASEIKVSNRKRLSLEDKEHRRKELEQRREHKQLEKERKKDDRLRKEREKEDERKRKELDRQKREQERKKREEEKQKREEEKQKREEEKQKREKEKEVEKKKREEEKIKREREKEEERLRKDQEKTAREEERRKKEAEKLQKESDKKKEEQERTRKKERQSAILMNFLVKSDKENQEPEPTDDVESEKRGNFIPFQLKKDQRLANPLRLSPQLLTYKVSNLDKLLKTPNLFPTLSAREILQDFKTPLIVISDVAVQVSWWRESGKVKPQVSPCRRPTPGYLDCRVVKRHHYTGHAPIQMFIFRELPDVQLISVETDPTIREHCQRGSGGTVWFKAKYFHFFENYRPPYYGTWRKKSVGLITGRRPFAKETCYFDYDVDSDDEWEEEEPGESITHSDNEEEEKLPDEEEEEDDEFFVPHGYLSDDEGVSGDENEETPDAEDRLEMKKLRQRLSLAVYDNAHKRGLQKIRPRIIGPMWIDCDSFAASDEAPLDDNLLSRSKANFLEAEKENIFNSGAKDGCKSAAVKKLESKLTFDNLWTYRVHTWHNPLPITFASSQFITDTKVRKNSKTVPQE</sequence>
<comment type="caution">
    <text evidence="10">The sequence shown here is derived from an EMBL/GenBank/DDBJ whole genome shotgun (WGS) entry which is preliminary data.</text>
</comment>
<feature type="compositionally biased region" description="Polar residues" evidence="7">
    <location>
        <begin position="1"/>
        <end position="12"/>
    </location>
</feature>
<dbReference type="Proteomes" id="UP001626550">
    <property type="component" value="Unassembled WGS sequence"/>
</dbReference>
<keyword evidence="6" id="KW-0539">Nucleus</keyword>
<dbReference type="GO" id="GO:0006260">
    <property type="term" value="P:DNA replication"/>
    <property type="evidence" value="ECO:0007669"/>
    <property type="project" value="UniProtKB-KW"/>
</dbReference>
<dbReference type="GO" id="GO:0006281">
    <property type="term" value="P:DNA repair"/>
    <property type="evidence" value="ECO:0007669"/>
    <property type="project" value="UniProtKB-KW"/>
</dbReference>
<feature type="compositionally biased region" description="Basic and acidic residues" evidence="7">
    <location>
        <begin position="19"/>
        <end position="35"/>
    </location>
</feature>
<evidence type="ECO:0000256" key="3">
    <source>
        <dbReference type="ARBA" id="ARBA00022763"/>
    </source>
</evidence>
<dbReference type="InterPro" id="IPR022043">
    <property type="entry name" value="CAF1A_DD"/>
</dbReference>
<feature type="region of interest" description="Disordered" evidence="7">
    <location>
        <begin position="1"/>
        <end position="237"/>
    </location>
</feature>
<keyword evidence="5" id="KW-0234">DNA repair</keyword>
<feature type="non-terminal residue" evidence="10">
    <location>
        <position position="620"/>
    </location>
</feature>
<keyword evidence="4" id="KW-0143">Chaperone</keyword>
<feature type="compositionally biased region" description="Acidic residues" evidence="7">
    <location>
        <begin position="426"/>
        <end position="436"/>
    </location>
</feature>
<reference evidence="10 11" key="1">
    <citation type="submission" date="2024-11" db="EMBL/GenBank/DDBJ databases">
        <title>Adaptive evolution of stress response genes in parasites aligns with host niche diversity.</title>
        <authorList>
            <person name="Hahn C."/>
            <person name="Resl P."/>
        </authorList>
    </citation>
    <scope>NUCLEOTIDE SEQUENCE [LARGE SCALE GENOMIC DNA]</scope>
    <source>
        <strain evidence="10">EGGRZ-B1_66</strain>
        <tissue evidence="10">Body</tissue>
    </source>
</reference>
<evidence type="ECO:0000256" key="7">
    <source>
        <dbReference type="SAM" id="MobiDB-lite"/>
    </source>
</evidence>
<evidence type="ECO:0000313" key="10">
    <source>
        <dbReference type="EMBL" id="KAL3310648.1"/>
    </source>
</evidence>
<name>A0ABD2PU93_9PLAT</name>
<feature type="region of interest" description="Disordered" evidence="7">
    <location>
        <begin position="426"/>
        <end position="488"/>
    </location>
</feature>
<feature type="domain" description="Chromatin assembly factor 1 p150 subunit acidic region" evidence="8">
    <location>
        <begin position="123"/>
        <end position="248"/>
    </location>
</feature>
<feature type="compositionally biased region" description="Acidic residues" evidence="7">
    <location>
        <begin position="444"/>
        <end position="461"/>
    </location>
</feature>
<dbReference type="InterPro" id="IPR021644">
    <property type="entry name" value="CAF-1_p150_acidic"/>
</dbReference>
<evidence type="ECO:0000313" key="11">
    <source>
        <dbReference type="Proteomes" id="UP001626550"/>
    </source>
</evidence>
<dbReference type="PANTHER" id="PTHR15272:SF0">
    <property type="entry name" value="CHROMATIN ASSEMBLY FACTOR 1 SUBUNIT A"/>
    <property type="match status" value="1"/>
</dbReference>
<feature type="compositionally biased region" description="Acidic residues" evidence="7">
    <location>
        <begin position="469"/>
        <end position="484"/>
    </location>
</feature>
<dbReference type="Pfam" id="PF11600">
    <property type="entry name" value="CAF1A_acidic"/>
    <property type="match status" value="1"/>
</dbReference>
<evidence type="ECO:0000256" key="5">
    <source>
        <dbReference type="ARBA" id="ARBA00023204"/>
    </source>
</evidence>
<dbReference type="GO" id="GO:0005634">
    <property type="term" value="C:nucleus"/>
    <property type="evidence" value="ECO:0007669"/>
    <property type="project" value="UniProtKB-SubCell"/>
</dbReference>
<dbReference type="AlphaFoldDB" id="A0ABD2PU93"/>
<keyword evidence="11" id="KW-1185">Reference proteome</keyword>
<dbReference type="EMBL" id="JBJKFK010002768">
    <property type="protein sequence ID" value="KAL3310648.1"/>
    <property type="molecule type" value="Genomic_DNA"/>
</dbReference>
<feature type="compositionally biased region" description="Basic and acidic residues" evidence="7">
    <location>
        <begin position="60"/>
        <end position="202"/>
    </location>
</feature>
<protein>
    <submittedName>
        <fullName evidence="10">Chromatin assembly factor 1, subunit A</fullName>
    </submittedName>
</protein>
<evidence type="ECO:0000256" key="4">
    <source>
        <dbReference type="ARBA" id="ARBA00023186"/>
    </source>
</evidence>
<feature type="compositionally biased region" description="Polar residues" evidence="7">
    <location>
        <begin position="37"/>
        <end position="50"/>
    </location>
</feature>
<gene>
    <name evidence="10" type="primary">CHAF1A_1</name>
    <name evidence="10" type="ORF">Ciccas_010784</name>
</gene>
<organism evidence="10 11">
    <name type="scientific">Cichlidogyrus casuarinus</name>
    <dbReference type="NCBI Taxonomy" id="1844966"/>
    <lineage>
        <taxon>Eukaryota</taxon>
        <taxon>Metazoa</taxon>
        <taxon>Spiralia</taxon>
        <taxon>Lophotrochozoa</taxon>
        <taxon>Platyhelminthes</taxon>
        <taxon>Monogenea</taxon>
        <taxon>Monopisthocotylea</taxon>
        <taxon>Dactylogyridea</taxon>
        <taxon>Ancyrocephalidae</taxon>
        <taxon>Cichlidogyrus</taxon>
    </lineage>
</organism>
<keyword evidence="2" id="KW-0235">DNA replication</keyword>
<evidence type="ECO:0000259" key="8">
    <source>
        <dbReference type="Pfam" id="PF11600"/>
    </source>
</evidence>